<evidence type="ECO:0000313" key="3">
    <source>
        <dbReference type="EMBL" id="MBB6474953.1"/>
    </source>
</evidence>
<evidence type="ECO:0000256" key="1">
    <source>
        <dbReference type="SAM" id="MobiDB-lite"/>
    </source>
</evidence>
<dbReference type="EMBL" id="JACHIU010000001">
    <property type="protein sequence ID" value="MBB6474953.1"/>
    <property type="molecule type" value="Genomic_DNA"/>
</dbReference>
<dbReference type="Proteomes" id="UP000555564">
    <property type="component" value="Unassembled WGS sequence"/>
</dbReference>
<organism evidence="3 4">
    <name type="scientific">Sphaerisporangium rubeum</name>
    <dbReference type="NCBI Taxonomy" id="321317"/>
    <lineage>
        <taxon>Bacteria</taxon>
        <taxon>Bacillati</taxon>
        <taxon>Actinomycetota</taxon>
        <taxon>Actinomycetes</taxon>
        <taxon>Streptosporangiales</taxon>
        <taxon>Streptosporangiaceae</taxon>
        <taxon>Sphaerisporangium</taxon>
    </lineage>
</organism>
<sequence>MSAGEGLDWLVFGWEQQDGGLGLLRSSLPAEEREFWDRQLFTLVEVQRDAGAASSPSLCRLVIDGEPVALHRHPTSDPDPRRRIRTYAYKGVPSLLGPREVLGVADSWHTRLPDAAEGPPLSPAALLTLTPAIQGALTDRVRGAEPGVTPSALSPLAAGLPRLVAEVLRDPEAMFSCRLAAGADAKVVMWGLLDLLDRVVGTTGAGYWAFSTEQSDDLAAGLPRFVFLAEWPYSAKQSRHTRVDLEQELRPGDPHDEVAARLVEAYLGDPAGVAELCRAAGLREQAPGGRQVAALLRYFRRHPYGLSATRPEHEPEQQHWDDEGDLLAPRDDEHLDVLGPVPSMAPGPDPVTEPAGQDVPPDADRSVDTTGATKAYLFRTGRPLVRPPRSRRPYARDDGEPDLLESPEPAAPPAVRHGAAPDPLGADRTYAMTVLVNALRFASDGDELRSYLRAFPVSARADPENRAVLRAAMEKYGCFTELFTRLLPEQDVEHTLKHVTMCAFHDADMAATDAFACSARLAGRQDTPSAVVTRLMELVSYTEPDRTREWMDIAAGEHARSSGPPQHGTPGFPPAPQQRPDDRQVAVPLRKESRWRLRRSSTGRKRPPQAYSNRASGVEGPWVPVFIVVVLLALLVVVILTR</sequence>
<evidence type="ECO:0000313" key="4">
    <source>
        <dbReference type="Proteomes" id="UP000555564"/>
    </source>
</evidence>
<feature type="region of interest" description="Disordered" evidence="1">
    <location>
        <begin position="307"/>
        <end position="422"/>
    </location>
</feature>
<gene>
    <name evidence="3" type="ORF">BJ992_004384</name>
</gene>
<keyword evidence="4" id="KW-1185">Reference proteome</keyword>
<dbReference type="AlphaFoldDB" id="A0A7X0IHB9"/>
<reference evidence="3 4" key="1">
    <citation type="submission" date="2020-08" db="EMBL/GenBank/DDBJ databases">
        <title>Sequencing the genomes of 1000 actinobacteria strains.</title>
        <authorList>
            <person name="Klenk H.-P."/>
        </authorList>
    </citation>
    <scope>NUCLEOTIDE SEQUENCE [LARGE SCALE GENOMIC DNA]</scope>
    <source>
        <strain evidence="3 4">DSM 44936</strain>
    </source>
</reference>
<evidence type="ECO:0000256" key="2">
    <source>
        <dbReference type="SAM" id="Phobius"/>
    </source>
</evidence>
<accession>A0A7X0IHB9</accession>
<comment type="caution">
    <text evidence="3">The sequence shown here is derived from an EMBL/GenBank/DDBJ whole genome shotgun (WGS) entry which is preliminary data.</text>
</comment>
<feature type="transmembrane region" description="Helical" evidence="2">
    <location>
        <begin position="622"/>
        <end position="641"/>
    </location>
</feature>
<name>A0A7X0IHB9_9ACTN</name>
<keyword evidence="2" id="KW-1133">Transmembrane helix</keyword>
<feature type="compositionally biased region" description="Basic residues" evidence="1">
    <location>
        <begin position="596"/>
        <end position="607"/>
    </location>
</feature>
<feature type="region of interest" description="Disordered" evidence="1">
    <location>
        <begin position="557"/>
        <end position="615"/>
    </location>
</feature>
<dbReference type="RefSeq" id="WP_184983906.1">
    <property type="nucleotide sequence ID" value="NZ_BAAALO010000002.1"/>
</dbReference>
<feature type="compositionally biased region" description="Basic and acidic residues" evidence="1">
    <location>
        <begin position="310"/>
        <end position="321"/>
    </location>
</feature>
<keyword evidence="2" id="KW-0472">Membrane</keyword>
<feature type="compositionally biased region" description="Basic and acidic residues" evidence="1">
    <location>
        <begin position="579"/>
        <end position="595"/>
    </location>
</feature>
<keyword evidence="2" id="KW-0812">Transmembrane</keyword>
<protein>
    <submittedName>
        <fullName evidence="3">Uncharacterized protein</fullName>
    </submittedName>
</protein>
<proteinExistence type="predicted"/>